<evidence type="ECO:0000313" key="3">
    <source>
        <dbReference type="Proteomes" id="UP000006640"/>
    </source>
</evidence>
<sequence>MSDPQFDPAGSTQAFRAFAQRREAEAAAEAEERQSRRTMWIAVGAALVVVLAIVVFLLAG</sequence>
<dbReference type="HOGENOM" id="CLU_186961_2_0_11"/>
<evidence type="ECO:0000313" key="2">
    <source>
        <dbReference type="EMBL" id="ADG87551.1"/>
    </source>
</evidence>
<dbReference type="AlphaFoldDB" id="D6Y6H9"/>
<name>D6Y6H9_THEBD</name>
<accession>D6Y6H9</accession>
<reference evidence="2 3" key="1">
    <citation type="submission" date="2010-01" db="EMBL/GenBank/DDBJ databases">
        <title>The complete genome of Thermobispora bispora DSM 43833.</title>
        <authorList>
            <consortium name="US DOE Joint Genome Institute (JGI-PGF)"/>
            <person name="Lucas S."/>
            <person name="Copeland A."/>
            <person name="Lapidus A."/>
            <person name="Glavina del Rio T."/>
            <person name="Dalin E."/>
            <person name="Tice H."/>
            <person name="Bruce D."/>
            <person name="Goodwin L."/>
            <person name="Pitluck S."/>
            <person name="Kyrpides N."/>
            <person name="Mavromatis K."/>
            <person name="Ivanova N."/>
            <person name="Mikhailova N."/>
            <person name="Chertkov O."/>
            <person name="Brettin T."/>
            <person name="Detter J.C."/>
            <person name="Han C."/>
            <person name="Larimer F."/>
            <person name="Land M."/>
            <person name="Hauser L."/>
            <person name="Markowitz V."/>
            <person name="Cheng J.-F."/>
            <person name="Hugenholtz P."/>
            <person name="Woyke T."/>
            <person name="Wu D."/>
            <person name="Jando M."/>
            <person name="Schneider S."/>
            <person name="Klenk H.-P."/>
            <person name="Eisen J.A."/>
        </authorList>
    </citation>
    <scope>NUCLEOTIDE SEQUENCE [LARGE SCALE GENOMIC DNA]</scope>
    <source>
        <strain evidence="3">ATCC 19993 / DSM 43833 / CBS 139.67 / JCM 10125 / KCTC 9307 / NBRC 14880 / R51</strain>
    </source>
</reference>
<keyword evidence="3" id="KW-1185">Reference proteome</keyword>
<dbReference type="RefSeq" id="WP_013131084.1">
    <property type="nucleotide sequence ID" value="NC_014165.1"/>
</dbReference>
<dbReference type="STRING" id="469371.Tbis_0827"/>
<keyword evidence="1" id="KW-1133">Transmembrane helix</keyword>
<feature type="transmembrane region" description="Helical" evidence="1">
    <location>
        <begin position="39"/>
        <end position="59"/>
    </location>
</feature>
<keyword evidence="1" id="KW-0472">Membrane</keyword>
<organism evidence="2 3">
    <name type="scientific">Thermobispora bispora (strain ATCC 19993 / DSM 43833 / CBS 139.67 / JCM 10125 / KCTC 9307 / NBRC 14880 / R51)</name>
    <dbReference type="NCBI Taxonomy" id="469371"/>
    <lineage>
        <taxon>Bacteria</taxon>
        <taxon>Bacillati</taxon>
        <taxon>Actinomycetota</taxon>
        <taxon>Actinomycetes</taxon>
        <taxon>Streptosporangiales</taxon>
        <taxon>Streptosporangiaceae</taxon>
        <taxon>Thermobispora</taxon>
    </lineage>
</organism>
<dbReference type="EMBL" id="CP001874">
    <property type="protein sequence ID" value="ADG87551.1"/>
    <property type="molecule type" value="Genomic_DNA"/>
</dbReference>
<protein>
    <submittedName>
        <fullName evidence="2">Uncharacterized protein</fullName>
    </submittedName>
</protein>
<dbReference type="Proteomes" id="UP000006640">
    <property type="component" value="Chromosome"/>
</dbReference>
<dbReference type="KEGG" id="tbi:Tbis_0827"/>
<evidence type="ECO:0000256" key="1">
    <source>
        <dbReference type="SAM" id="Phobius"/>
    </source>
</evidence>
<keyword evidence="1" id="KW-0812">Transmembrane</keyword>
<gene>
    <name evidence="2" type="ordered locus">Tbis_0827</name>
</gene>
<proteinExistence type="predicted"/>